<feature type="compositionally biased region" description="Polar residues" evidence="1">
    <location>
        <begin position="42"/>
        <end position="57"/>
    </location>
</feature>
<evidence type="ECO:0000313" key="3">
    <source>
        <dbReference type="EMBL" id="KAA6390360.1"/>
    </source>
</evidence>
<dbReference type="EMBL" id="SNRW01003243">
    <property type="protein sequence ID" value="KAA6390360.1"/>
    <property type="molecule type" value="Genomic_DNA"/>
</dbReference>
<organism evidence="3 4">
    <name type="scientific">Streblomastix strix</name>
    <dbReference type="NCBI Taxonomy" id="222440"/>
    <lineage>
        <taxon>Eukaryota</taxon>
        <taxon>Metamonada</taxon>
        <taxon>Preaxostyla</taxon>
        <taxon>Oxymonadida</taxon>
        <taxon>Streblomastigidae</taxon>
        <taxon>Streblomastix</taxon>
    </lineage>
</organism>
<evidence type="ECO:0000313" key="4">
    <source>
        <dbReference type="Proteomes" id="UP000324800"/>
    </source>
</evidence>
<feature type="signal peptide" evidence="2">
    <location>
        <begin position="1"/>
        <end position="17"/>
    </location>
</feature>
<sequence>MSMLGLTVFNQVRLGIAVLNCGQLEDEQQFGQGGRGMIRQPAQRTDNRQQQHGWQNGQSGGFQRRFGPDRKVDFDKVGTAMPSNSLMEDQEDQIRDSNERHRRIKNPMDIRKTNWQGLCCGPGQCKKENIILQQLIQEEIEKGTVELCSPGDISFYSLIFLFPKSNGGFRKVMDSRTINSYAPPTHSKMNDWGTIREIIQYNDQGHPRSETCLFTHSDVDGIQKMVRFQVQRQELQIEGHVLRPSDCSSNIHTPYQKSNYFVATFDADCGLSGRFLTFIQNQRRSRNPYSCVIITIHQPRLNYRVTKIYANSETQIHLSGNGLGHNSDEGLANRQKDHQSQKYGEGQDSLDIKRGPNICSYHIKNCWDSSIYVGMRVPNFVRTRSLIMVKDQMVTDKG</sequence>
<accession>A0A5J4W6G0</accession>
<gene>
    <name evidence="3" type="ORF">EZS28_014110</name>
</gene>
<keyword evidence="2" id="KW-0732">Signal</keyword>
<protein>
    <submittedName>
        <fullName evidence="3">Uncharacterized protein</fullName>
    </submittedName>
</protein>
<comment type="caution">
    <text evidence="3">The sequence shown here is derived from an EMBL/GenBank/DDBJ whole genome shotgun (WGS) entry which is preliminary data.</text>
</comment>
<evidence type="ECO:0000256" key="2">
    <source>
        <dbReference type="SAM" id="SignalP"/>
    </source>
</evidence>
<dbReference type="AlphaFoldDB" id="A0A5J4W6G0"/>
<dbReference type="Proteomes" id="UP000324800">
    <property type="component" value="Unassembled WGS sequence"/>
</dbReference>
<proteinExistence type="predicted"/>
<feature type="region of interest" description="Disordered" evidence="1">
    <location>
        <begin position="31"/>
        <end position="69"/>
    </location>
</feature>
<feature type="region of interest" description="Disordered" evidence="1">
    <location>
        <begin position="320"/>
        <end position="349"/>
    </location>
</feature>
<name>A0A5J4W6G0_9EUKA</name>
<feature type="chain" id="PRO_5023939182" evidence="2">
    <location>
        <begin position="18"/>
        <end position="398"/>
    </location>
</feature>
<evidence type="ECO:0000256" key="1">
    <source>
        <dbReference type="SAM" id="MobiDB-lite"/>
    </source>
</evidence>
<reference evidence="3 4" key="1">
    <citation type="submission" date="2019-03" db="EMBL/GenBank/DDBJ databases">
        <title>Single cell metagenomics reveals metabolic interactions within the superorganism composed of flagellate Streblomastix strix and complex community of Bacteroidetes bacteria on its surface.</title>
        <authorList>
            <person name="Treitli S.C."/>
            <person name="Kolisko M."/>
            <person name="Husnik F."/>
            <person name="Keeling P."/>
            <person name="Hampl V."/>
        </authorList>
    </citation>
    <scope>NUCLEOTIDE SEQUENCE [LARGE SCALE GENOMIC DNA]</scope>
    <source>
        <strain evidence="3">ST1C</strain>
    </source>
</reference>